<dbReference type="EMBL" id="VITV01000001">
    <property type="protein sequence ID" value="TWB82822.1"/>
    <property type="molecule type" value="Genomic_DNA"/>
</dbReference>
<reference evidence="4 5" key="1">
    <citation type="submission" date="2019-06" db="EMBL/GenBank/DDBJ databases">
        <title>Genomic Encyclopedia of Type Strains, Phase IV (KMG-V): Genome sequencing to study the core and pangenomes of soil and plant-associated prokaryotes.</title>
        <authorList>
            <person name="Whitman W."/>
        </authorList>
    </citation>
    <scope>NUCLEOTIDE SEQUENCE [LARGE SCALE GENOMIC DNA]</scope>
    <source>
        <strain evidence="4 5">BR 12005</strain>
    </source>
</reference>
<organism evidence="4 5">
    <name type="scientific">Nitrospirillum amazonense</name>
    <dbReference type="NCBI Taxonomy" id="28077"/>
    <lineage>
        <taxon>Bacteria</taxon>
        <taxon>Pseudomonadati</taxon>
        <taxon>Pseudomonadota</taxon>
        <taxon>Alphaproteobacteria</taxon>
        <taxon>Rhodospirillales</taxon>
        <taxon>Azospirillaceae</taxon>
        <taxon>Nitrospirillum</taxon>
    </lineage>
</organism>
<dbReference type="InterPro" id="IPR029052">
    <property type="entry name" value="Metallo-depent_PP-like"/>
</dbReference>
<accession>A0A560KI02</accession>
<evidence type="ECO:0000313" key="5">
    <source>
        <dbReference type="Proteomes" id="UP000320516"/>
    </source>
</evidence>
<evidence type="ECO:0000313" key="4">
    <source>
        <dbReference type="EMBL" id="TWB82822.1"/>
    </source>
</evidence>
<comment type="caution">
    <text evidence="4">The sequence shown here is derived from an EMBL/GenBank/DDBJ whole genome shotgun (WGS) entry which is preliminary data.</text>
</comment>
<keyword evidence="1 2" id="KW-0732">Signal</keyword>
<dbReference type="InterPro" id="IPR004843">
    <property type="entry name" value="Calcineurin-like_PHP"/>
</dbReference>
<dbReference type="GO" id="GO:0003993">
    <property type="term" value="F:acid phosphatase activity"/>
    <property type="evidence" value="ECO:0007669"/>
    <property type="project" value="InterPro"/>
</dbReference>
<protein>
    <submittedName>
        <fullName evidence="4">Calcineurin-like phosphoesterase family protein</fullName>
    </submittedName>
</protein>
<dbReference type="Proteomes" id="UP000320516">
    <property type="component" value="Unassembled WGS sequence"/>
</dbReference>
<dbReference type="RefSeq" id="WP_145608810.1">
    <property type="nucleotide sequence ID" value="NZ_JARPAF010000004.1"/>
</dbReference>
<feature type="domain" description="Calcineurin-like phosphoesterase" evidence="3">
    <location>
        <begin position="72"/>
        <end position="304"/>
    </location>
</feature>
<evidence type="ECO:0000256" key="2">
    <source>
        <dbReference type="SAM" id="SignalP"/>
    </source>
</evidence>
<dbReference type="Gene3D" id="3.60.21.10">
    <property type="match status" value="1"/>
</dbReference>
<dbReference type="SUPFAM" id="SSF56300">
    <property type="entry name" value="Metallo-dependent phosphatases"/>
    <property type="match status" value="1"/>
</dbReference>
<sequence length="384" mass="41753">MIRTARLLALAGACLSATLAAALAAALAARAAPADDPVVFHFATVGDSRQDPEDPRLTVHDAPFLQATRQLARISREVQAAHAQAFIFLGDMVMGYTPDRPLLDREYAYWRGMMAPLMETGTYVLPVAGNHETESKVKQPNGKTLKLANTANEDAWRANMGDLVLDAPLWQRLTGVPATHWSMDNTPAIGTDRITSDQRQLTYSFDTGPVHIAVINTDPSGADGTAPVAWLEADLTAAEARGATHIYIFGHKMAYNYDFPVPKDKVGKAEKETGLEAGGEAMRDTFWQIVERHHATYFCGHEHIFHAWQPTKAQGGQAWQVIIGSGGSPLAAVKAGGTGEVDRLYAWAEVWAYRSGRTHVAIHGFDDGDAASRTLQEWDIPAGR</sequence>
<name>A0A560KI02_9PROT</name>
<dbReference type="InterPro" id="IPR039331">
    <property type="entry name" value="PAPs-like"/>
</dbReference>
<dbReference type="AlphaFoldDB" id="A0A560KI02"/>
<gene>
    <name evidence="4" type="ORF">FBZ87_101533</name>
</gene>
<dbReference type="PANTHER" id="PTHR22953">
    <property type="entry name" value="ACID PHOSPHATASE RELATED"/>
    <property type="match status" value="1"/>
</dbReference>
<feature type="chain" id="PRO_5021942666" evidence="2">
    <location>
        <begin position="35"/>
        <end position="384"/>
    </location>
</feature>
<proteinExistence type="predicted"/>
<dbReference type="PANTHER" id="PTHR22953:SF153">
    <property type="entry name" value="PURPLE ACID PHOSPHATASE"/>
    <property type="match status" value="1"/>
</dbReference>
<feature type="signal peptide" evidence="2">
    <location>
        <begin position="1"/>
        <end position="34"/>
    </location>
</feature>
<evidence type="ECO:0000256" key="1">
    <source>
        <dbReference type="ARBA" id="ARBA00022729"/>
    </source>
</evidence>
<evidence type="ECO:0000259" key="3">
    <source>
        <dbReference type="Pfam" id="PF00149"/>
    </source>
</evidence>
<dbReference type="Pfam" id="PF00149">
    <property type="entry name" value="Metallophos"/>
    <property type="match status" value="1"/>
</dbReference>